<dbReference type="Proteomes" id="UP000019678">
    <property type="component" value="Unassembled WGS sequence"/>
</dbReference>
<feature type="region of interest" description="Disordered" evidence="1">
    <location>
        <begin position="248"/>
        <end position="287"/>
    </location>
</feature>
<protein>
    <submittedName>
        <fullName evidence="2">Uncharacterized protein</fullName>
    </submittedName>
</protein>
<dbReference type="AlphaFoldDB" id="A0A017TCR5"/>
<dbReference type="EMBL" id="ASRX01000015">
    <property type="protein sequence ID" value="EYF06590.1"/>
    <property type="molecule type" value="Genomic_DNA"/>
</dbReference>
<evidence type="ECO:0000313" key="3">
    <source>
        <dbReference type="Proteomes" id="UP000019678"/>
    </source>
</evidence>
<dbReference type="STRING" id="1192034.CAP_1720"/>
<feature type="compositionally biased region" description="Polar residues" evidence="1">
    <location>
        <begin position="276"/>
        <end position="287"/>
    </location>
</feature>
<comment type="caution">
    <text evidence="2">The sequence shown here is derived from an EMBL/GenBank/DDBJ whole genome shotgun (WGS) entry which is preliminary data.</text>
</comment>
<keyword evidence="3" id="KW-1185">Reference proteome</keyword>
<dbReference type="OrthoDB" id="5500067at2"/>
<proteinExistence type="predicted"/>
<gene>
    <name evidence="2" type="ORF">CAP_1720</name>
</gene>
<name>A0A017TCR5_9BACT</name>
<organism evidence="2 3">
    <name type="scientific">Chondromyces apiculatus DSM 436</name>
    <dbReference type="NCBI Taxonomy" id="1192034"/>
    <lineage>
        <taxon>Bacteria</taxon>
        <taxon>Pseudomonadati</taxon>
        <taxon>Myxococcota</taxon>
        <taxon>Polyangia</taxon>
        <taxon>Polyangiales</taxon>
        <taxon>Polyangiaceae</taxon>
        <taxon>Chondromyces</taxon>
    </lineage>
</organism>
<reference evidence="2 3" key="1">
    <citation type="submission" date="2013-05" db="EMBL/GenBank/DDBJ databases">
        <title>Genome assembly of Chondromyces apiculatus DSM 436.</title>
        <authorList>
            <person name="Sharma G."/>
            <person name="Khatri I."/>
            <person name="Kaur C."/>
            <person name="Mayilraj S."/>
            <person name="Subramanian S."/>
        </authorList>
    </citation>
    <scope>NUCLEOTIDE SEQUENCE [LARGE SCALE GENOMIC DNA]</scope>
    <source>
        <strain evidence="2 3">DSM 436</strain>
    </source>
</reference>
<evidence type="ECO:0000313" key="2">
    <source>
        <dbReference type="EMBL" id="EYF06590.1"/>
    </source>
</evidence>
<sequence length="287" mass="31455">MIDMSLGSLLNLYQFSTGRRLFAMQQVLARAHQRNLPPLEAHIELCLEHDHQTRQLDARWSGKTGKPIHLPGEVLVQEIDSLVDRTLTALRNVAQAQADTAVSGDGIVERVGTFMREIFPAGVAAITSLPYVDELAAVDRIVGRLQGDLQPLVTVLHLERQAARLTQLAVDYRAALEAPKSTTTFGDVRSARARGQELMLEVVAMILGLYPRASGTDLDARTDLLGPIFQQNEAIRLYLRARRRVEDVDPATGDVDPDAPPSGPVESLVRDDDDNVTSTSTPAPTPR</sequence>
<evidence type="ECO:0000256" key="1">
    <source>
        <dbReference type="SAM" id="MobiDB-lite"/>
    </source>
</evidence>
<accession>A0A017TCR5</accession>
<dbReference type="RefSeq" id="WP_044239579.1">
    <property type="nucleotide sequence ID" value="NZ_ASRX01000015.1"/>
</dbReference>